<dbReference type="Pfam" id="PF00109">
    <property type="entry name" value="ketoacyl-synt"/>
    <property type="match status" value="1"/>
</dbReference>
<dbReference type="InterPro" id="IPR020807">
    <property type="entry name" value="PKS_DH"/>
</dbReference>
<protein>
    <submittedName>
        <fullName evidence="14">Type I polyketide synthase</fullName>
    </submittedName>
</protein>
<evidence type="ECO:0000313" key="14">
    <source>
        <dbReference type="EMBL" id="MFC7326960.1"/>
    </source>
</evidence>
<dbReference type="SUPFAM" id="SSF52151">
    <property type="entry name" value="FabD/lysophospholipase-like"/>
    <property type="match status" value="1"/>
</dbReference>
<keyword evidence="6" id="KW-0045">Antibiotic biosynthesis</keyword>
<dbReference type="InterPro" id="IPR015083">
    <property type="entry name" value="NorB/c/GfsB-D-like_docking"/>
</dbReference>
<dbReference type="RefSeq" id="WP_379869049.1">
    <property type="nucleotide sequence ID" value="NZ_JBHTBH010000002.1"/>
</dbReference>
<dbReference type="InterPro" id="IPR018201">
    <property type="entry name" value="Ketoacyl_synth_AS"/>
</dbReference>
<dbReference type="SMART" id="SM00826">
    <property type="entry name" value="PKS_DH"/>
    <property type="match status" value="1"/>
</dbReference>
<dbReference type="InterPro" id="IPR006162">
    <property type="entry name" value="Ppantetheine_attach_site"/>
</dbReference>
<dbReference type="InterPro" id="IPR042104">
    <property type="entry name" value="PKS_dehydratase_sf"/>
</dbReference>
<dbReference type="SMART" id="SM00823">
    <property type="entry name" value="PKS_PP"/>
    <property type="match status" value="1"/>
</dbReference>
<comment type="caution">
    <text evidence="14">The sequence shown here is derived from an EMBL/GenBank/DDBJ whole genome shotgun (WGS) entry which is preliminary data.</text>
</comment>
<feature type="compositionally biased region" description="Pro residues" evidence="10">
    <location>
        <begin position="1070"/>
        <end position="1083"/>
    </location>
</feature>
<dbReference type="SUPFAM" id="SSF53901">
    <property type="entry name" value="Thiolase-like"/>
    <property type="match status" value="1"/>
</dbReference>
<dbReference type="Pfam" id="PF22953">
    <property type="entry name" value="SpnB_Rossmann"/>
    <property type="match status" value="1"/>
</dbReference>
<dbReference type="InterPro" id="IPR009081">
    <property type="entry name" value="PP-bd_ACP"/>
</dbReference>
<evidence type="ECO:0000259" key="11">
    <source>
        <dbReference type="PROSITE" id="PS50075"/>
    </source>
</evidence>
<gene>
    <name evidence="14" type="ORF">ACFQRF_04330</name>
</gene>
<dbReference type="Pfam" id="PF08240">
    <property type="entry name" value="ADH_N"/>
    <property type="match status" value="1"/>
</dbReference>
<dbReference type="SUPFAM" id="SSF47336">
    <property type="entry name" value="ACP-like"/>
    <property type="match status" value="1"/>
</dbReference>
<dbReference type="InterPro" id="IPR055123">
    <property type="entry name" value="SpnB-like_Rossmann"/>
</dbReference>
<dbReference type="EMBL" id="JBHTBH010000002">
    <property type="protein sequence ID" value="MFC7326960.1"/>
    <property type="molecule type" value="Genomic_DNA"/>
</dbReference>
<dbReference type="SUPFAM" id="SSF51735">
    <property type="entry name" value="NAD(P)-binding Rossmann-fold domains"/>
    <property type="match status" value="3"/>
</dbReference>
<evidence type="ECO:0000259" key="13">
    <source>
        <dbReference type="PROSITE" id="PS52019"/>
    </source>
</evidence>
<sequence length="2102" mass="218868">MANDDRLRDYLKRVSADLHDTRRRLRAAEERGREPIAVVAMSCRFPGGVHSPEDLWELVAEGRDAIGEWPTDRGWDADGLYDPDPDHPGTAYARQGGFLHDAADFDAEFFGISPREAVTMDPQQRLLLEAAWEVFERAGFDPRTLRGSRTGVFAGSMYHDYGVRLRPIPKGTGGYLSNDSVGSLVSGRVAYALGLEGPAVTVDTACSSSLVALHQACQALRNGECETALAGGVTVMATPWLFVEISRQRGLAGDGRSKAFAAAADGAGFSEGVGVLLLERLSDALANGHPVQAVVRGSAVNQDGASNGFSAPNGPSQERVIREALRSAGLSPAEVDAVEAHGTGTRLGDPIEAQALIAAYGQDRPAARPLLLGSLKSNIGHAQAAAGVAGVIKMVQAMRHGQLPRTLHVDAPTPHVDWSTGAVELLTEHRPWPETGRPRRAGVSSFGISGTNAHVILEQPPVRDEPPAERPPAPAARPGAVLPWTVSARSAPALRDQAARLRERVAADPELDPADVGYSLAVSRTLFEHRAVVVAADRAGFLDGLTAVAAGTPAPHVVRGTPAATGGRTAFVFPGQGSQWPGMAAELLADAPAYAEQAAACAAALEPYLDWPVLDVLRGTATNGTGAQASGPPPLSRVDVVQPVLFTVMVSLAALWQRHGVRPSAVVGHSQGEIAAAYVAGALSLEDAARIVALRSQAWLGLAGRGGMLSTALPAAEARRRLGRWGDRLSVAAVNAPSATTISGDPEALEELRAELDADGVHARRIPGVDTAGHSAQVDALRERLLAELAPVAPRPADIPFYSTVTGGRLDTTALDAAYWYRNMRDPVEFESAVRALQADGHRRYVETSPHPVLRPALQDTLADADGPGIGGTAIVGTLRRDEGGTRRFLTSLAELHVAGPGLDLAPLFPGARRVDLPTYPFQRRRHWPEPTAQAADVAAAGLDDPGHPLLGAAVALADGDGLLFTGRLSPRRHPWLADHAVNGTVLLPGTAFLDIAARAGAETGCDLVEELVLETPLPIPADAEPRLQVRVGAPDPSGRRPLELHARREDDPGAPWTRHATGTLAPGAAAPPPDLAPWPPTGAEPVDIDGLYDRFADGGIHYGPAFRGLRAVWRRGDEVFADVRLPDGPRRTAAGTESAHGFDLHPALLDAALHALEPTGLVTDAGPGRVPLPFSWSRVALHATGAAQLRVRLAPAGPDAIAVAVADATGAPVATAESLVVRPVAADRLAAAPAGDALLRLDWPRLAEAPAAAPAPGRYALLGADPLGLGDRLRADGADVRRYPDPGALAADLAAGTPAPGTVLYPVAAAGGDPAADVRDLLRRVLETLRAWTADDRLADRPLTVATRDAVAAAPGDRTDPVAAAVWGLVRSAQAEHPGRCVLVDLDAHAESAAALPAALAAAEPQLAIRAGTTFIPRLARALPGTALTPPEDAAAWRLAVTDPGTPDDLRLLACDAADRPLADGEVRIAVRAAGLNFRDVLFALGLAVGEGDIGGEGAGVVVETGPGVTGLAPGDRVLGVFPGAFGPLAVADHRMVAPMPAGWTFAQAAAVPIAYLTAYHGLVDLAGLRAGEAVLVHAAAGGVGTAAVQLARHLGADVYATAAPAKWPALRAAGLDDAHIASSRSLDFADAVLTATGGRGVDVVLNSLAHEYVDASLRTLPHGGRFLEMGKTDRRAPDDVAAAHPGVRYQAYDLFDADPDRIHRMLGHILDLFRQGALRLPDVATWDVRHAPEAFRYMSQARHIGKIVLTVPPAPRTDGTVLVTGGTGALGGLIARHLAAQGVRHLLLTSRTGGTADGAAELTTELAALGAQVTVAACDVADRAALERLLAAVPADRPLTGVVHTAGVLDDGVLQALTPERLDRVLRPKVDGALHLHELTRGLDLSMFVLFSSGAATFGPAGQGNYAAANAFCEALARHRRALGLPATALGWGLWRRRSALTGRLTDADLARMARGGGGALETGEALAIFDATRTGPDPVLLPVRLDAPALRAQATAGTLAPVLRGLVRGPARRSARDARAGTSGATFTQRLARLAAADRDAILLDLVREHASAVLGHADAGAVEADRAFKELGFDSLTALELRNRLNTATGLRLPATLV</sequence>
<dbReference type="Gene3D" id="3.40.47.10">
    <property type="match status" value="1"/>
</dbReference>
<dbReference type="Gene3D" id="3.10.129.110">
    <property type="entry name" value="Polyketide synthase dehydratase"/>
    <property type="match status" value="1"/>
</dbReference>
<evidence type="ECO:0000313" key="15">
    <source>
        <dbReference type="Proteomes" id="UP001596540"/>
    </source>
</evidence>
<feature type="active site" description="Proton donor; for dehydratase activity" evidence="9">
    <location>
        <position position="1151"/>
    </location>
</feature>
<proteinExistence type="predicted"/>
<accession>A0ABW2KBV9</accession>
<dbReference type="InterPro" id="IPR050091">
    <property type="entry name" value="PKS_NRPS_Biosynth_Enz"/>
</dbReference>
<dbReference type="Pfam" id="PF00698">
    <property type="entry name" value="Acyl_transf_1"/>
    <property type="match status" value="1"/>
</dbReference>
<keyword evidence="7" id="KW-0511">Multifunctional enzyme</keyword>
<dbReference type="CDD" id="cd00833">
    <property type="entry name" value="PKS"/>
    <property type="match status" value="1"/>
</dbReference>
<dbReference type="PROSITE" id="PS00606">
    <property type="entry name" value="KS3_1"/>
    <property type="match status" value="1"/>
</dbReference>
<evidence type="ECO:0000256" key="7">
    <source>
        <dbReference type="ARBA" id="ARBA00023268"/>
    </source>
</evidence>
<dbReference type="InterPro" id="IPR049900">
    <property type="entry name" value="PKS_mFAS_DH"/>
</dbReference>
<dbReference type="Pfam" id="PF16197">
    <property type="entry name" value="KAsynt_C_assoc"/>
    <property type="match status" value="1"/>
</dbReference>
<dbReference type="Pfam" id="PF08659">
    <property type="entry name" value="KR"/>
    <property type="match status" value="1"/>
</dbReference>
<dbReference type="InterPro" id="IPR013968">
    <property type="entry name" value="PKS_KR"/>
</dbReference>
<dbReference type="Gene3D" id="3.40.366.10">
    <property type="entry name" value="Malonyl-Coenzyme A Acyl Carrier Protein, domain 2"/>
    <property type="match status" value="1"/>
</dbReference>
<dbReference type="InterPro" id="IPR020841">
    <property type="entry name" value="PKS_Beta-ketoAc_synthase_dom"/>
</dbReference>
<dbReference type="Pfam" id="PF14765">
    <property type="entry name" value="PS-DH"/>
    <property type="match status" value="1"/>
</dbReference>
<keyword evidence="15" id="KW-1185">Reference proteome</keyword>
<keyword evidence="4" id="KW-0597">Phosphoprotein</keyword>
<dbReference type="CDD" id="cd05195">
    <property type="entry name" value="enoyl_red"/>
    <property type="match status" value="1"/>
</dbReference>
<dbReference type="InterPro" id="IPR020806">
    <property type="entry name" value="PKS_PP-bd"/>
</dbReference>
<evidence type="ECO:0000256" key="4">
    <source>
        <dbReference type="ARBA" id="ARBA00022553"/>
    </source>
</evidence>
<feature type="domain" description="PKS/mFAS DH" evidence="13">
    <location>
        <begin position="948"/>
        <end position="1231"/>
    </location>
</feature>
<feature type="non-terminal residue" evidence="14">
    <location>
        <position position="2102"/>
    </location>
</feature>
<name>A0ABW2KBV9_9ACTN</name>
<dbReference type="SUPFAM" id="SSF55048">
    <property type="entry name" value="Probable ACP-binding domain of malonyl-CoA ACP transacylase"/>
    <property type="match status" value="1"/>
</dbReference>
<dbReference type="PROSITE" id="PS00012">
    <property type="entry name" value="PHOSPHOPANTETHEINE"/>
    <property type="match status" value="1"/>
</dbReference>
<dbReference type="Pfam" id="PF13602">
    <property type="entry name" value="ADH_zinc_N_2"/>
    <property type="match status" value="1"/>
</dbReference>
<reference evidence="15" key="1">
    <citation type="journal article" date="2019" name="Int. J. Syst. Evol. Microbiol.">
        <title>The Global Catalogue of Microorganisms (GCM) 10K type strain sequencing project: providing services to taxonomists for standard genome sequencing and annotation.</title>
        <authorList>
            <consortium name="The Broad Institute Genomics Platform"/>
            <consortium name="The Broad Institute Genome Sequencing Center for Infectious Disease"/>
            <person name="Wu L."/>
            <person name="Ma J."/>
        </authorList>
    </citation>
    <scope>NUCLEOTIDE SEQUENCE [LARGE SCALE GENOMIC DNA]</scope>
    <source>
        <strain evidence="15">CGMCC 4.7382</strain>
    </source>
</reference>
<feature type="region of interest" description="Disordered" evidence="10">
    <location>
        <begin position="1025"/>
        <end position="1083"/>
    </location>
</feature>
<evidence type="ECO:0000256" key="6">
    <source>
        <dbReference type="ARBA" id="ARBA00023194"/>
    </source>
</evidence>
<dbReference type="InterPro" id="IPR016035">
    <property type="entry name" value="Acyl_Trfase/lysoPLipase"/>
</dbReference>
<dbReference type="Gene3D" id="3.40.50.11460">
    <property type="match status" value="1"/>
</dbReference>
<dbReference type="Pfam" id="PF08990">
    <property type="entry name" value="Docking"/>
    <property type="match status" value="1"/>
</dbReference>
<feature type="compositionally biased region" description="Basic and acidic residues" evidence="10">
    <location>
        <begin position="1038"/>
        <end position="1052"/>
    </location>
</feature>
<comment type="pathway">
    <text evidence="2">Antibiotic biosynthesis.</text>
</comment>
<dbReference type="PROSITE" id="PS52019">
    <property type="entry name" value="PKS_MFAS_DH"/>
    <property type="match status" value="1"/>
</dbReference>
<dbReference type="InterPro" id="IPR049552">
    <property type="entry name" value="PKS_DH_N"/>
</dbReference>
<dbReference type="InterPro" id="IPR014031">
    <property type="entry name" value="Ketoacyl_synth_C"/>
</dbReference>
<dbReference type="Pfam" id="PF02801">
    <property type="entry name" value="Ketoacyl-synt_C"/>
    <property type="match status" value="1"/>
</dbReference>
<evidence type="ECO:0000259" key="12">
    <source>
        <dbReference type="PROSITE" id="PS52004"/>
    </source>
</evidence>
<dbReference type="InterPro" id="IPR014030">
    <property type="entry name" value="Ketoacyl_synth_N"/>
</dbReference>
<dbReference type="PANTHER" id="PTHR43775">
    <property type="entry name" value="FATTY ACID SYNTHASE"/>
    <property type="match status" value="1"/>
</dbReference>
<comment type="cofactor">
    <cofactor evidence="1">
        <name>pantetheine 4'-phosphate</name>
        <dbReference type="ChEBI" id="CHEBI:47942"/>
    </cofactor>
</comment>
<dbReference type="Proteomes" id="UP001596540">
    <property type="component" value="Unassembled WGS sequence"/>
</dbReference>
<dbReference type="Gene3D" id="3.30.70.3290">
    <property type="match status" value="1"/>
</dbReference>
<dbReference type="Pfam" id="PF00550">
    <property type="entry name" value="PP-binding"/>
    <property type="match status" value="1"/>
</dbReference>
<feature type="domain" description="Carrier" evidence="11">
    <location>
        <begin position="2044"/>
        <end position="2102"/>
    </location>
</feature>
<dbReference type="PANTHER" id="PTHR43775:SF51">
    <property type="entry name" value="INACTIVE PHENOLPHTHIOCEROL SYNTHESIS POLYKETIDE SYNTHASE TYPE I PKS1-RELATED"/>
    <property type="match status" value="1"/>
</dbReference>
<feature type="region of interest" description="C-terminal hotdog fold" evidence="9">
    <location>
        <begin position="1084"/>
        <end position="1231"/>
    </location>
</feature>
<organism evidence="14 15">
    <name type="scientific">Marinactinospora rubrisoli</name>
    <dbReference type="NCBI Taxonomy" id="2715399"/>
    <lineage>
        <taxon>Bacteria</taxon>
        <taxon>Bacillati</taxon>
        <taxon>Actinomycetota</taxon>
        <taxon>Actinomycetes</taxon>
        <taxon>Streptosporangiales</taxon>
        <taxon>Nocardiopsidaceae</taxon>
        <taxon>Marinactinospora</taxon>
    </lineage>
</organism>
<dbReference type="PROSITE" id="PS52004">
    <property type="entry name" value="KS3_2"/>
    <property type="match status" value="1"/>
</dbReference>
<dbReference type="InterPro" id="IPR020843">
    <property type="entry name" value="ER"/>
</dbReference>
<dbReference type="Gene3D" id="3.90.180.10">
    <property type="entry name" value="Medium-chain alcohol dehydrogenases, catalytic domain"/>
    <property type="match status" value="1"/>
</dbReference>
<dbReference type="PROSITE" id="PS01162">
    <property type="entry name" value="QOR_ZETA_CRYSTAL"/>
    <property type="match status" value="1"/>
</dbReference>
<evidence type="ECO:0000256" key="10">
    <source>
        <dbReference type="SAM" id="MobiDB-lite"/>
    </source>
</evidence>
<dbReference type="InterPro" id="IPR002364">
    <property type="entry name" value="Quin_OxRdtase/zeta-crystal_CS"/>
</dbReference>
<keyword evidence="8" id="KW-0012">Acyltransferase</keyword>
<evidence type="ECO:0000256" key="8">
    <source>
        <dbReference type="ARBA" id="ARBA00023315"/>
    </source>
</evidence>
<keyword evidence="5" id="KW-0808">Transferase</keyword>
<feature type="region of interest" description="N-terminal hotdog fold" evidence="9">
    <location>
        <begin position="948"/>
        <end position="1072"/>
    </location>
</feature>
<dbReference type="InterPro" id="IPR001227">
    <property type="entry name" value="Ac_transferase_dom_sf"/>
</dbReference>
<dbReference type="InterPro" id="IPR036291">
    <property type="entry name" value="NAD(P)-bd_dom_sf"/>
</dbReference>
<keyword evidence="3" id="KW-0596">Phosphopantetheine</keyword>
<dbReference type="InterPro" id="IPR016039">
    <property type="entry name" value="Thiolase-like"/>
</dbReference>
<evidence type="ECO:0000256" key="1">
    <source>
        <dbReference type="ARBA" id="ARBA00001957"/>
    </source>
</evidence>
<dbReference type="InterPro" id="IPR057326">
    <property type="entry name" value="KR_dom"/>
</dbReference>
<evidence type="ECO:0000256" key="5">
    <source>
        <dbReference type="ARBA" id="ARBA00022679"/>
    </source>
</evidence>
<dbReference type="SMART" id="SM00825">
    <property type="entry name" value="PKS_KS"/>
    <property type="match status" value="1"/>
</dbReference>
<dbReference type="InterPro" id="IPR049551">
    <property type="entry name" value="PKS_DH_C"/>
</dbReference>
<feature type="domain" description="Ketosynthase family 3 (KS3)" evidence="12">
    <location>
        <begin position="33"/>
        <end position="459"/>
    </location>
</feature>
<evidence type="ECO:0000256" key="2">
    <source>
        <dbReference type="ARBA" id="ARBA00004792"/>
    </source>
</evidence>
<dbReference type="PROSITE" id="PS50075">
    <property type="entry name" value="CARRIER"/>
    <property type="match status" value="1"/>
</dbReference>
<dbReference type="Gene3D" id="1.10.1200.10">
    <property type="entry name" value="ACP-like"/>
    <property type="match status" value="1"/>
</dbReference>
<dbReference type="InterPro" id="IPR014043">
    <property type="entry name" value="Acyl_transferase_dom"/>
</dbReference>
<dbReference type="InterPro" id="IPR013154">
    <property type="entry name" value="ADH-like_N"/>
</dbReference>
<dbReference type="SMART" id="SM00827">
    <property type="entry name" value="PKS_AT"/>
    <property type="match status" value="1"/>
</dbReference>
<dbReference type="InterPro" id="IPR011032">
    <property type="entry name" value="GroES-like_sf"/>
</dbReference>
<dbReference type="InterPro" id="IPR016036">
    <property type="entry name" value="Malonyl_transacylase_ACP-bd"/>
</dbReference>
<dbReference type="InterPro" id="IPR032821">
    <property type="entry name" value="PKS_assoc"/>
</dbReference>
<dbReference type="SMART" id="SM00822">
    <property type="entry name" value="PKS_KR"/>
    <property type="match status" value="1"/>
</dbReference>
<dbReference type="Pfam" id="PF21089">
    <property type="entry name" value="PKS_DH_N"/>
    <property type="match status" value="1"/>
</dbReference>
<dbReference type="InterPro" id="IPR036736">
    <property type="entry name" value="ACP-like_sf"/>
</dbReference>
<dbReference type="CDD" id="cd08956">
    <property type="entry name" value="KR_3_FAS_SDR_x"/>
    <property type="match status" value="1"/>
</dbReference>
<feature type="active site" description="Proton acceptor; for dehydratase activity" evidence="9">
    <location>
        <position position="980"/>
    </location>
</feature>
<dbReference type="SUPFAM" id="SSF50129">
    <property type="entry name" value="GroES-like"/>
    <property type="match status" value="1"/>
</dbReference>
<dbReference type="SMART" id="SM00829">
    <property type="entry name" value="PKS_ER"/>
    <property type="match status" value="1"/>
</dbReference>
<dbReference type="Gene3D" id="3.40.50.720">
    <property type="entry name" value="NAD(P)-binding Rossmann-like Domain"/>
    <property type="match status" value="1"/>
</dbReference>
<evidence type="ECO:0000256" key="9">
    <source>
        <dbReference type="PROSITE-ProRule" id="PRU01363"/>
    </source>
</evidence>
<evidence type="ECO:0000256" key="3">
    <source>
        <dbReference type="ARBA" id="ARBA00022450"/>
    </source>
</evidence>